<dbReference type="EMBL" id="JAROCF010000001">
    <property type="protein sequence ID" value="MDN4615640.1"/>
    <property type="molecule type" value="Genomic_DNA"/>
</dbReference>
<evidence type="ECO:0000313" key="1">
    <source>
        <dbReference type="EMBL" id="MDN4615640.1"/>
    </source>
</evidence>
<name>A0ABT8KDV9_9MICO</name>
<dbReference type="SUPFAM" id="SSF52980">
    <property type="entry name" value="Restriction endonuclease-like"/>
    <property type="match status" value="1"/>
</dbReference>
<protein>
    <recommendedName>
        <fullName evidence="3">DUF559 domain-containing protein</fullName>
    </recommendedName>
</protein>
<organism evidence="1 2">
    <name type="scientific">Leifsonia williamsii</name>
    <dbReference type="NCBI Taxonomy" id="3035919"/>
    <lineage>
        <taxon>Bacteria</taxon>
        <taxon>Bacillati</taxon>
        <taxon>Actinomycetota</taxon>
        <taxon>Actinomycetes</taxon>
        <taxon>Micrococcales</taxon>
        <taxon>Microbacteriaceae</taxon>
        <taxon>Leifsonia</taxon>
    </lineage>
</organism>
<evidence type="ECO:0000313" key="2">
    <source>
        <dbReference type="Proteomes" id="UP001174208"/>
    </source>
</evidence>
<evidence type="ECO:0008006" key="3">
    <source>
        <dbReference type="Google" id="ProtNLM"/>
    </source>
</evidence>
<dbReference type="RefSeq" id="WP_301208165.1">
    <property type="nucleotide sequence ID" value="NZ_JAROCF010000001.1"/>
</dbReference>
<accession>A0ABT8KDV9</accession>
<dbReference type="Gene3D" id="3.40.960.10">
    <property type="entry name" value="VSR Endonuclease"/>
    <property type="match status" value="1"/>
</dbReference>
<reference evidence="1" key="1">
    <citation type="submission" date="2023-06" db="EMBL/GenBank/DDBJ databases">
        <title>MT1 and MT2 Draft Genomes of Novel Species.</title>
        <authorList>
            <person name="Venkateswaran K."/>
        </authorList>
    </citation>
    <scope>NUCLEOTIDE SEQUENCE</scope>
    <source>
        <strain evidence="1">F6_8S_P_1B</strain>
    </source>
</reference>
<proteinExistence type="predicted"/>
<comment type="caution">
    <text evidence="1">The sequence shown here is derived from an EMBL/GenBank/DDBJ whole genome shotgun (WGS) entry which is preliminary data.</text>
</comment>
<keyword evidence="2" id="KW-1185">Reference proteome</keyword>
<dbReference type="InterPro" id="IPR011335">
    <property type="entry name" value="Restrct_endonuc-II-like"/>
</dbReference>
<dbReference type="Proteomes" id="UP001174208">
    <property type="component" value="Unassembled WGS sequence"/>
</dbReference>
<sequence>MRTPQPLPPALVGGPFTLPDAQRYGVDALRLRARDIHHPFHGVNLSGAPDGLSERCRAYLRVMPAHAYFSHTTAAALLGVPLPIDASQHPLHVSVGSPRTAPRGRGVVGHSLRTVNGAWIDGLPITAPSHVWSQLAGMIGTDDLIAAGDHLVGSRSRAALVTIDELSTLSARVRRTKGGKARAEALPRIRFGADSRPETLLRLLLEDLGLVDLDVNRPVDVGGAVGVLHPDLALPEPRIAFEYEGDGHRVDRRQWFLDIQRQGLLEAAGWRVVRVTADDLFRNRGAFAARLIDLCQSSGIQV</sequence>
<gene>
    <name evidence="1" type="ORF">P5G50_14410</name>
</gene>